<organism evidence="2 3">
    <name type="scientific">Actinomadura barringtoniae</name>
    <dbReference type="NCBI Taxonomy" id="1427535"/>
    <lineage>
        <taxon>Bacteria</taxon>
        <taxon>Bacillati</taxon>
        <taxon>Actinomycetota</taxon>
        <taxon>Actinomycetes</taxon>
        <taxon>Streptosporangiales</taxon>
        <taxon>Thermomonosporaceae</taxon>
        <taxon>Actinomadura</taxon>
    </lineage>
</organism>
<protein>
    <submittedName>
        <fullName evidence="2">NIPSNAP family protein</fullName>
    </submittedName>
</protein>
<reference evidence="2" key="1">
    <citation type="submission" date="2021-03" db="EMBL/GenBank/DDBJ databases">
        <authorList>
            <person name="Kanchanasin P."/>
            <person name="Saeng-In P."/>
            <person name="Phongsopitanun W."/>
            <person name="Yuki M."/>
            <person name="Kudo T."/>
            <person name="Ohkuma M."/>
            <person name="Tanasupawat S."/>
        </authorList>
    </citation>
    <scope>NUCLEOTIDE SEQUENCE</scope>
    <source>
        <strain evidence="2">GKU 128</strain>
    </source>
</reference>
<accession>A0A939T5A9</accession>
<dbReference type="InterPro" id="IPR011008">
    <property type="entry name" value="Dimeric_a/b-barrel"/>
</dbReference>
<gene>
    <name evidence="2" type="ORF">J4573_25145</name>
</gene>
<comment type="caution">
    <text evidence="2">The sequence shown here is derived from an EMBL/GenBank/DDBJ whole genome shotgun (WGS) entry which is preliminary data.</text>
</comment>
<dbReference type="EMBL" id="JAGEOJ010000010">
    <property type="protein sequence ID" value="MBO2450413.1"/>
    <property type="molecule type" value="Genomic_DNA"/>
</dbReference>
<dbReference type="Proteomes" id="UP000669179">
    <property type="component" value="Unassembled WGS sequence"/>
</dbReference>
<dbReference type="InterPro" id="IPR012577">
    <property type="entry name" value="NIPSNAP"/>
</dbReference>
<evidence type="ECO:0000313" key="3">
    <source>
        <dbReference type="Proteomes" id="UP000669179"/>
    </source>
</evidence>
<dbReference type="AlphaFoldDB" id="A0A939T5A9"/>
<dbReference type="Gene3D" id="3.30.70.100">
    <property type="match status" value="1"/>
</dbReference>
<evidence type="ECO:0000259" key="1">
    <source>
        <dbReference type="Pfam" id="PF07978"/>
    </source>
</evidence>
<name>A0A939T5A9_9ACTN</name>
<proteinExistence type="predicted"/>
<feature type="domain" description="NIPSNAP" evidence="1">
    <location>
        <begin position="7"/>
        <end position="102"/>
    </location>
</feature>
<evidence type="ECO:0000313" key="2">
    <source>
        <dbReference type="EMBL" id="MBO2450413.1"/>
    </source>
</evidence>
<dbReference type="SUPFAM" id="SSF54909">
    <property type="entry name" value="Dimeric alpha+beta barrel"/>
    <property type="match status" value="1"/>
</dbReference>
<dbReference type="RefSeq" id="WP_208258286.1">
    <property type="nucleotide sequence ID" value="NZ_JAGEOJ010000010.1"/>
</dbReference>
<sequence>MTLTVIELRQYTLHPGRRDELIDLFVGELIEPQEKDGMTILGVFRDLDDPDRFVWLRGFPDMPSRARSLDAFYNGPIWARHANAANATMLDSSDARLLRPVAGDFPQAYEGTHSITINQPGTPAPGALITLTTLDAANNFPRLPVRTDEGPIDVSLFSTDIPGALRLSSAL</sequence>
<dbReference type="Pfam" id="PF07978">
    <property type="entry name" value="NIPSNAP"/>
    <property type="match status" value="1"/>
</dbReference>
<keyword evidence="3" id="KW-1185">Reference proteome</keyword>